<keyword evidence="1" id="KW-0749">Sporulation</keyword>
<dbReference type="EMBL" id="CAADRN010000362">
    <property type="protein sequence ID" value="VFU18943.1"/>
    <property type="molecule type" value="Genomic_DNA"/>
</dbReference>
<organism evidence="2">
    <name type="scientific">anaerobic digester metagenome</name>
    <dbReference type="NCBI Taxonomy" id="1263854"/>
    <lineage>
        <taxon>unclassified sequences</taxon>
        <taxon>metagenomes</taxon>
        <taxon>ecological metagenomes</taxon>
    </lineage>
</organism>
<dbReference type="NCBIfam" id="TIGR02861">
    <property type="entry name" value="SASP_H"/>
    <property type="match status" value="1"/>
</dbReference>
<proteinExistence type="inferred from homology"/>
<name>A0A485M603_9ZZZZ</name>
<protein>
    <submittedName>
        <fullName evidence="2">Small, acid-soluble spore protein H (Modular protein)</fullName>
    </submittedName>
</protein>
<evidence type="ECO:0000256" key="1">
    <source>
        <dbReference type="ARBA" id="ARBA00022969"/>
    </source>
</evidence>
<sequence length="80" mass="9033">MYYFFFEGNVILTKTKDMRDNMDIQRARQILNVDETITVLHHGSPIWIESVIPEDGTAMVKPVDGGEGVREVPVAELIEG</sequence>
<gene>
    <name evidence="2" type="ORF">SCFA_600007</name>
</gene>
<dbReference type="AlphaFoldDB" id="A0A485M603"/>
<dbReference type="HAMAP" id="MF_00667">
    <property type="entry name" value="SspH"/>
    <property type="match status" value="1"/>
</dbReference>
<reference evidence="2" key="1">
    <citation type="submission" date="2019-03" db="EMBL/GenBank/DDBJ databases">
        <authorList>
            <person name="Hao L."/>
        </authorList>
    </citation>
    <scope>NUCLEOTIDE SEQUENCE</scope>
</reference>
<dbReference type="GO" id="GO:0030436">
    <property type="term" value="P:asexual sporulation"/>
    <property type="evidence" value="ECO:0007669"/>
    <property type="project" value="InterPro"/>
</dbReference>
<dbReference type="GO" id="GO:0030435">
    <property type="term" value="P:sporulation resulting in formation of a cellular spore"/>
    <property type="evidence" value="ECO:0007669"/>
    <property type="project" value="UniProtKB-KW"/>
</dbReference>
<dbReference type="GO" id="GO:0042601">
    <property type="term" value="C:endospore-forming forespore"/>
    <property type="evidence" value="ECO:0007669"/>
    <property type="project" value="InterPro"/>
</dbReference>
<evidence type="ECO:0000313" key="2">
    <source>
        <dbReference type="EMBL" id="VFU18943.1"/>
    </source>
</evidence>
<dbReference type="InterPro" id="IPR012610">
    <property type="entry name" value="SASP_SspH"/>
</dbReference>
<dbReference type="Pfam" id="PF08141">
    <property type="entry name" value="SspH"/>
    <property type="match status" value="1"/>
</dbReference>
<accession>A0A485M603</accession>